<dbReference type="OrthoDB" id="2670895at2759"/>
<feature type="repeat" description="WD" evidence="3">
    <location>
        <begin position="268"/>
        <end position="300"/>
    </location>
</feature>
<dbReference type="PANTHER" id="PTHR44129">
    <property type="entry name" value="WD REPEAT-CONTAINING PROTEIN POP1"/>
    <property type="match status" value="1"/>
</dbReference>
<dbReference type="SUPFAM" id="SSF51045">
    <property type="entry name" value="WW domain"/>
    <property type="match status" value="1"/>
</dbReference>
<dbReference type="STRING" id="1314800.A0A1B7MIH8"/>
<dbReference type="InterPro" id="IPR036322">
    <property type="entry name" value="WD40_repeat_dom_sf"/>
</dbReference>
<dbReference type="CDD" id="cd00200">
    <property type="entry name" value="WD40"/>
    <property type="match status" value="1"/>
</dbReference>
<dbReference type="PRINTS" id="PR00320">
    <property type="entry name" value="GPROTEINBRPT"/>
</dbReference>
<name>A0A1B7MIH8_9AGAM</name>
<sequence>MDEQGRSAKRRGGERGALVDSPTRVAPLTSERNPPPYGAQHGQDALWEGGNGALPPRWRQYEIVDGNTYYHDDNLVMGSLNQPLPGVRLDEPGDLVVSGYEWHISPLGRSYFVNHNTRTTSWQKPTPERPAGSLTPECVMEGHSKCIWSLACVGTSYNIVSASGDGSIRQWKRYGEPVGKPWGSDGRAVGSMALSPDGTMIVSGSSDGGVQLWNIMEGKTARDPWEGHNAAVKYLDWSPNACEIASGSQDGTIRRWNPDTGRQITPPIETGHGWVEAVKYSPEGDKFASGGTDKMIRVWSKDGKLLIETKGHDDWVLSLCWFKDGAHMFSGSLDHTIRKWQSIDGNLKELFVLRGHTNAIQSICLSPDERHLFSASRDCTIRVWDLKTNQQVGEPLLHEDELYALVISPDGGYIASGGLDKKIYLWSIEAVLKKSGDQARSVAKVEEHAILTGDVF</sequence>
<feature type="compositionally biased region" description="Basic and acidic residues" evidence="4">
    <location>
        <begin position="1"/>
        <end position="14"/>
    </location>
</feature>
<evidence type="ECO:0000256" key="3">
    <source>
        <dbReference type="PROSITE-ProRule" id="PRU00221"/>
    </source>
</evidence>
<accession>A0A1B7MIH8</accession>
<dbReference type="EMBL" id="KV449017">
    <property type="protein sequence ID" value="OAX32406.1"/>
    <property type="molecule type" value="Genomic_DNA"/>
</dbReference>
<dbReference type="PROSITE" id="PS50020">
    <property type="entry name" value="WW_DOMAIN_2"/>
    <property type="match status" value="1"/>
</dbReference>
<dbReference type="PROSITE" id="PS00678">
    <property type="entry name" value="WD_REPEATS_1"/>
    <property type="match status" value="2"/>
</dbReference>
<dbReference type="AlphaFoldDB" id="A0A1B7MIH8"/>
<evidence type="ECO:0000313" key="6">
    <source>
        <dbReference type="EMBL" id="OAX32406.1"/>
    </source>
</evidence>
<evidence type="ECO:0000313" key="7">
    <source>
        <dbReference type="Proteomes" id="UP000092154"/>
    </source>
</evidence>
<dbReference type="PROSITE" id="PS50294">
    <property type="entry name" value="WD_REPEATS_REGION"/>
    <property type="match status" value="6"/>
</dbReference>
<organism evidence="6 7">
    <name type="scientific">Rhizopogon vinicolor AM-OR11-026</name>
    <dbReference type="NCBI Taxonomy" id="1314800"/>
    <lineage>
        <taxon>Eukaryota</taxon>
        <taxon>Fungi</taxon>
        <taxon>Dikarya</taxon>
        <taxon>Basidiomycota</taxon>
        <taxon>Agaricomycotina</taxon>
        <taxon>Agaricomycetes</taxon>
        <taxon>Agaricomycetidae</taxon>
        <taxon>Boletales</taxon>
        <taxon>Suillineae</taxon>
        <taxon>Rhizopogonaceae</taxon>
        <taxon>Rhizopogon</taxon>
    </lineage>
</organism>
<gene>
    <name evidence="6" type="ORF">K503DRAFT_727024</name>
</gene>
<dbReference type="Pfam" id="PF00400">
    <property type="entry name" value="WD40"/>
    <property type="match status" value="7"/>
</dbReference>
<dbReference type="CDD" id="cd00201">
    <property type="entry name" value="WW"/>
    <property type="match status" value="1"/>
</dbReference>
<dbReference type="InterPro" id="IPR001202">
    <property type="entry name" value="WW_dom"/>
</dbReference>
<dbReference type="SUPFAM" id="SSF50978">
    <property type="entry name" value="WD40 repeat-like"/>
    <property type="match status" value="1"/>
</dbReference>
<protein>
    <submittedName>
        <fullName evidence="6">WD40 repeat-like protein</fullName>
    </submittedName>
</protein>
<feature type="repeat" description="WD" evidence="3">
    <location>
        <begin position="398"/>
        <end position="429"/>
    </location>
</feature>
<dbReference type="InterPro" id="IPR050349">
    <property type="entry name" value="WD_LIS1/nudF_dynein_reg"/>
</dbReference>
<reference evidence="6 7" key="1">
    <citation type="submission" date="2016-06" db="EMBL/GenBank/DDBJ databases">
        <title>Comparative genomics of the ectomycorrhizal sister species Rhizopogon vinicolor and Rhizopogon vesiculosus (Basidiomycota: Boletales) reveals a divergence of the mating type B locus.</title>
        <authorList>
            <consortium name="DOE Joint Genome Institute"/>
            <person name="Mujic A.B."/>
            <person name="Kuo A."/>
            <person name="Tritt A."/>
            <person name="Lipzen A."/>
            <person name="Chen C."/>
            <person name="Johnson J."/>
            <person name="Sharma A."/>
            <person name="Barry K."/>
            <person name="Grigoriev I.V."/>
            <person name="Spatafora J.W."/>
        </authorList>
    </citation>
    <scope>NUCLEOTIDE SEQUENCE [LARGE SCALE GENOMIC DNA]</scope>
    <source>
        <strain evidence="6 7">AM-OR11-026</strain>
    </source>
</reference>
<dbReference type="SMART" id="SM00456">
    <property type="entry name" value="WW"/>
    <property type="match status" value="1"/>
</dbReference>
<feature type="repeat" description="WD" evidence="3">
    <location>
        <begin position="140"/>
        <end position="172"/>
    </location>
</feature>
<feature type="domain" description="WW" evidence="5">
    <location>
        <begin position="94"/>
        <end position="127"/>
    </location>
</feature>
<dbReference type="SMART" id="SM00320">
    <property type="entry name" value="WD40"/>
    <property type="match status" value="7"/>
</dbReference>
<feature type="repeat" description="WD" evidence="3">
    <location>
        <begin position="353"/>
        <end position="394"/>
    </location>
</feature>
<dbReference type="InterPro" id="IPR019775">
    <property type="entry name" value="WD40_repeat_CS"/>
</dbReference>
<feature type="repeat" description="WD" evidence="3">
    <location>
        <begin position="225"/>
        <end position="266"/>
    </location>
</feature>
<feature type="repeat" description="WD" evidence="3">
    <location>
        <begin position="182"/>
        <end position="223"/>
    </location>
</feature>
<dbReference type="Gene3D" id="2.20.70.10">
    <property type="match status" value="1"/>
</dbReference>
<dbReference type="Gene3D" id="2.130.10.10">
    <property type="entry name" value="YVTN repeat-like/Quinoprotein amine dehydrogenase"/>
    <property type="match status" value="2"/>
</dbReference>
<dbReference type="InterPro" id="IPR036020">
    <property type="entry name" value="WW_dom_sf"/>
</dbReference>
<evidence type="ECO:0000256" key="2">
    <source>
        <dbReference type="ARBA" id="ARBA00022737"/>
    </source>
</evidence>
<keyword evidence="2" id="KW-0677">Repeat</keyword>
<feature type="region of interest" description="Disordered" evidence="4">
    <location>
        <begin position="1"/>
        <end position="42"/>
    </location>
</feature>
<dbReference type="PROSITE" id="PS50082">
    <property type="entry name" value="WD_REPEATS_2"/>
    <property type="match status" value="7"/>
</dbReference>
<dbReference type="InParanoid" id="A0A1B7MIH8"/>
<evidence type="ECO:0000259" key="5">
    <source>
        <dbReference type="PROSITE" id="PS50020"/>
    </source>
</evidence>
<proteinExistence type="predicted"/>
<keyword evidence="7" id="KW-1185">Reference proteome</keyword>
<feature type="repeat" description="WD" evidence="3">
    <location>
        <begin position="309"/>
        <end position="341"/>
    </location>
</feature>
<keyword evidence="1 3" id="KW-0853">WD repeat</keyword>
<dbReference type="InterPro" id="IPR020472">
    <property type="entry name" value="WD40_PAC1"/>
</dbReference>
<dbReference type="Pfam" id="PF00397">
    <property type="entry name" value="WW"/>
    <property type="match status" value="1"/>
</dbReference>
<dbReference type="PRINTS" id="PR00319">
    <property type="entry name" value="GPROTEINB"/>
</dbReference>
<evidence type="ECO:0000256" key="1">
    <source>
        <dbReference type="ARBA" id="ARBA00022574"/>
    </source>
</evidence>
<dbReference type="InterPro" id="IPR015943">
    <property type="entry name" value="WD40/YVTN_repeat-like_dom_sf"/>
</dbReference>
<evidence type="ECO:0000256" key="4">
    <source>
        <dbReference type="SAM" id="MobiDB-lite"/>
    </source>
</evidence>
<dbReference type="InterPro" id="IPR001632">
    <property type="entry name" value="WD40_G-protein_beta-like"/>
</dbReference>
<dbReference type="InterPro" id="IPR001680">
    <property type="entry name" value="WD40_rpt"/>
</dbReference>
<dbReference type="Proteomes" id="UP000092154">
    <property type="component" value="Unassembled WGS sequence"/>
</dbReference>